<evidence type="ECO:0000313" key="1">
    <source>
        <dbReference type="EMBL" id="OHT22391.1"/>
    </source>
</evidence>
<keyword evidence="2" id="KW-1185">Reference proteome</keyword>
<comment type="caution">
    <text evidence="1">The sequence shown here is derived from an EMBL/GenBank/DDBJ whole genome shotgun (WGS) entry which is preliminary data.</text>
</comment>
<dbReference type="InterPro" id="IPR010411">
    <property type="entry name" value="TAC_Gp13-like"/>
</dbReference>
<dbReference type="Pfam" id="PF06222">
    <property type="entry name" value="Phage_TAC_1"/>
    <property type="match status" value="1"/>
</dbReference>
<dbReference type="EMBL" id="LVIE01000234">
    <property type="protein sequence ID" value="OHT22391.1"/>
    <property type="molecule type" value="Genomic_DNA"/>
</dbReference>
<evidence type="ECO:0000313" key="2">
    <source>
        <dbReference type="Proteomes" id="UP000179588"/>
    </source>
</evidence>
<sequence>MSKPNLRNLALSANQAYRTKKVRVPEWGDVEVLIREPSIQARLKCSELVSDKEGEELTSTQKALRNIEGDVILFMDIILEDDGSPALTEADKSGLMESYGPTHARLLAEAFSLTISAAEAEKK</sequence>
<gene>
    <name evidence="1" type="ORF">A3Q29_11295</name>
</gene>
<proteinExistence type="predicted"/>
<dbReference type="Gene3D" id="3.30.2220.20">
    <property type="entry name" value="Phage tail assembly chaperone gp13-like"/>
    <property type="match status" value="1"/>
</dbReference>
<name>A0A1S1HLR5_PROST</name>
<evidence type="ECO:0008006" key="3">
    <source>
        <dbReference type="Google" id="ProtNLM"/>
    </source>
</evidence>
<accession>A0A1S1HLR5</accession>
<dbReference type="AlphaFoldDB" id="A0A1S1HLR5"/>
<dbReference type="Proteomes" id="UP000179588">
    <property type="component" value="Unassembled WGS sequence"/>
</dbReference>
<dbReference type="InterPro" id="IPR038556">
    <property type="entry name" value="TAC_Gp13-like_sf"/>
</dbReference>
<protein>
    <recommendedName>
        <fullName evidence="3">Phage tail protein</fullName>
    </recommendedName>
</protein>
<organism evidence="1 2">
    <name type="scientific">Providencia stuartii</name>
    <dbReference type="NCBI Taxonomy" id="588"/>
    <lineage>
        <taxon>Bacteria</taxon>
        <taxon>Pseudomonadati</taxon>
        <taxon>Pseudomonadota</taxon>
        <taxon>Gammaproteobacteria</taxon>
        <taxon>Enterobacterales</taxon>
        <taxon>Morganellaceae</taxon>
        <taxon>Providencia</taxon>
    </lineage>
</organism>
<reference evidence="1 2" key="1">
    <citation type="submission" date="2016-03" db="EMBL/GenBank/DDBJ databases">
        <title>Genome sequence of Providencia stuartii strain, isolated from the salivary glands of larval Lucilia sericata.</title>
        <authorList>
            <person name="Yuan Y."/>
            <person name="Zhang Y."/>
            <person name="Fu S."/>
            <person name="Crippen T.L."/>
            <person name="Visi D."/>
            <person name="Benbow M.E."/>
            <person name="Allen M."/>
            <person name="Tomberlin J.K."/>
            <person name="Sze S.-H."/>
            <person name="Tarone A.M."/>
        </authorList>
    </citation>
    <scope>NUCLEOTIDE SEQUENCE [LARGE SCALE GENOMIC DNA]</scope>
    <source>
        <strain evidence="1 2">Crippen</strain>
    </source>
</reference>